<dbReference type="AlphaFoldDB" id="A0A1W1YZN0"/>
<evidence type="ECO:0000313" key="2">
    <source>
        <dbReference type="EMBL" id="SMC41650.1"/>
    </source>
</evidence>
<accession>A0A1W1YZN0</accession>
<dbReference type="Pfam" id="PF04909">
    <property type="entry name" value="Amidohydro_2"/>
    <property type="match status" value="1"/>
</dbReference>
<dbReference type="PANTHER" id="PTHR35563">
    <property type="entry name" value="BARREL METAL-DEPENDENT HYDROLASE, PUTATIVE (AFU_ORTHOLOGUE AFUA_1G16240)-RELATED"/>
    <property type="match status" value="1"/>
</dbReference>
<gene>
    <name evidence="2" type="ORF">SAMN06296008_10445</name>
</gene>
<keyword evidence="2" id="KW-0378">Hydrolase</keyword>
<dbReference type="STRING" id="1938817.SAMN06296008_10445"/>
<evidence type="ECO:0000313" key="3">
    <source>
        <dbReference type="Proteomes" id="UP000192708"/>
    </source>
</evidence>
<dbReference type="InterPro" id="IPR032466">
    <property type="entry name" value="Metal_Hydrolase"/>
</dbReference>
<dbReference type="Proteomes" id="UP000192708">
    <property type="component" value="Unassembled WGS sequence"/>
</dbReference>
<reference evidence="2 3" key="1">
    <citation type="submission" date="2017-04" db="EMBL/GenBank/DDBJ databases">
        <authorList>
            <person name="Afonso C.L."/>
            <person name="Miller P.J."/>
            <person name="Scott M.A."/>
            <person name="Spackman E."/>
            <person name="Goraichik I."/>
            <person name="Dimitrov K.M."/>
            <person name="Suarez D.L."/>
            <person name="Swayne D.E."/>
        </authorList>
    </citation>
    <scope>NUCLEOTIDE SEQUENCE [LARGE SCALE GENOMIC DNA]</scope>
    <source>
        <strain evidence="2 3">VK13</strain>
    </source>
</reference>
<protein>
    <submittedName>
        <fullName evidence="2">Predicted metal-dependent hydrolase, TIM-barrel fold</fullName>
    </submittedName>
</protein>
<keyword evidence="3" id="KW-1185">Reference proteome</keyword>
<proteinExistence type="predicted"/>
<dbReference type="SUPFAM" id="SSF51556">
    <property type="entry name" value="Metallo-dependent hydrolases"/>
    <property type="match status" value="1"/>
</dbReference>
<evidence type="ECO:0000259" key="1">
    <source>
        <dbReference type="Pfam" id="PF04909"/>
    </source>
</evidence>
<dbReference type="InterPro" id="IPR052358">
    <property type="entry name" value="Aro_Compnd_Degr_Hydrolases"/>
</dbReference>
<sequence>MALEPNVAPPIADTWEPKKQFPKLSCDSHAHIFGPLHQYPMKAETHFIPHLNPLEDYIKMLKKIGCERAVLVQPSVYGTNNLLIEEALQSRLFELRAVAVVNSAISDQELFRLHDLGFRGIRVNTASATSGLTLEDARVLAPRLKEMNWHLQFFVNVRNQPEIIDELVRLPIPIVIDHYGCVDASLGKDSEGYHALMRLFSYDHVWAKLSANYFSSADFPLHRDVALIAQQMMKIMPDRLVWGTDWPHVSAKNMLANDGHLANLLIDWTESETLMQKILVKNPAQLYQFSNPV</sequence>
<dbReference type="RefSeq" id="WP_084283022.1">
    <property type="nucleotide sequence ID" value="NZ_FWXJ01000004.1"/>
</dbReference>
<organism evidence="2 3">
    <name type="scientific">Polynucleobacter kasalickyi</name>
    <dbReference type="NCBI Taxonomy" id="1938817"/>
    <lineage>
        <taxon>Bacteria</taxon>
        <taxon>Pseudomonadati</taxon>
        <taxon>Pseudomonadota</taxon>
        <taxon>Betaproteobacteria</taxon>
        <taxon>Burkholderiales</taxon>
        <taxon>Burkholderiaceae</taxon>
        <taxon>Polynucleobacter</taxon>
    </lineage>
</organism>
<name>A0A1W1YZN0_9BURK</name>
<feature type="domain" description="Amidohydrolase-related" evidence="1">
    <location>
        <begin position="26"/>
        <end position="289"/>
    </location>
</feature>
<dbReference type="InterPro" id="IPR006680">
    <property type="entry name" value="Amidohydro-rel"/>
</dbReference>
<dbReference type="PANTHER" id="PTHR35563:SF2">
    <property type="entry name" value="BARREL METAL-DEPENDENT HYDROLASE, PUTATIVE (AFU_ORTHOLOGUE AFUA_1G16240)-RELATED"/>
    <property type="match status" value="1"/>
</dbReference>
<dbReference type="GO" id="GO:0016787">
    <property type="term" value="F:hydrolase activity"/>
    <property type="evidence" value="ECO:0007669"/>
    <property type="project" value="UniProtKB-KW"/>
</dbReference>
<dbReference type="EMBL" id="FWXJ01000004">
    <property type="protein sequence ID" value="SMC41650.1"/>
    <property type="molecule type" value="Genomic_DNA"/>
</dbReference>
<dbReference type="Gene3D" id="3.20.20.140">
    <property type="entry name" value="Metal-dependent hydrolases"/>
    <property type="match status" value="1"/>
</dbReference>
<dbReference type="OrthoDB" id="9787654at2"/>